<reference evidence="2" key="1">
    <citation type="journal article" date="2013" name="Mol. Plant Microbe Interact.">
        <title>Global aspects of pacC regulation of pathogenicity genes in Colletotrichum gloeosporioides as revealed by transcriptome analysis.</title>
        <authorList>
            <person name="Alkan N."/>
            <person name="Meng X."/>
            <person name="Friedlander G."/>
            <person name="Reuveni E."/>
            <person name="Sukno S."/>
            <person name="Sherman A."/>
            <person name="Thon M."/>
            <person name="Fluhr R."/>
            <person name="Prusky D."/>
        </authorList>
    </citation>
    <scope>NUCLEOTIDE SEQUENCE [LARGE SCALE GENOMIC DNA]</scope>
    <source>
        <strain evidence="2">Cg-14</strain>
    </source>
</reference>
<organism evidence="1 2">
    <name type="scientific">Colletotrichum gloeosporioides (strain Cg-14)</name>
    <name type="common">Anthracnose fungus</name>
    <name type="synonym">Glomerella cingulata</name>
    <dbReference type="NCBI Taxonomy" id="1237896"/>
    <lineage>
        <taxon>Eukaryota</taxon>
        <taxon>Fungi</taxon>
        <taxon>Dikarya</taxon>
        <taxon>Ascomycota</taxon>
        <taxon>Pezizomycotina</taxon>
        <taxon>Sordariomycetes</taxon>
        <taxon>Hypocreomycetidae</taxon>
        <taxon>Glomerellales</taxon>
        <taxon>Glomerellaceae</taxon>
        <taxon>Colletotrichum</taxon>
        <taxon>Colletotrichum gloeosporioides species complex</taxon>
    </lineage>
</organism>
<sequence>MSNTFCSCLPEAIPIINSFP</sequence>
<gene>
    <name evidence="1" type="ORF">CGLO_11113</name>
</gene>
<accession>T0KBT3</accession>
<dbReference type="Proteomes" id="UP000015530">
    <property type="component" value="Unassembled WGS sequence"/>
</dbReference>
<comment type="caution">
    <text evidence="1">The sequence shown here is derived from an EMBL/GenBank/DDBJ whole genome shotgun (WGS) entry which is preliminary data.</text>
</comment>
<evidence type="ECO:0000313" key="2">
    <source>
        <dbReference type="Proteomes" id="UP000015530"/>
    </source>
</evidence>
<dbReference type="EMBL" id="AMYD01002297">
    <property type="protein sequence ID" value="EQB49544.1"/>
    <property type="molecule type" value="Genomic_DNA"/>
</dbReference>
<dbReference type="AlphaFoldDB" id="T0KBT3"/>
<name>T0KBT3_COLGC</name>
<dbReference type="HOGENOM" id="CLU_3428488_0_0_1"/>
<evidence type="ECO:0000313" key="1">
    <source>
        <dbReference type="EMBL" id="EQB49544.1"/>
    </source>
</evidence>
<protein>
    <submittedName>
        <fullName evidence="1">Uncharacterized protein</fullName>
    </submittedName>
</protein>
<proteinExistence type="predicted"/>